<dbReference type="OrthoDB" id="2554267at2"/>
<dbReference type="Pfam" id="PF04865">
    <property type="entry name" value="Baseplate_J"/>
    <property type="match status" value="1"/>
</dbReference>
<sequence>MAIEERYATETKDAVLERMKTEVSDEYDKRESSHAHDMLSPAAIEFAKAYIALDQVLTYGFLSEDTPREYLELKAAERGVIPTPATKSTGELTFSGDDAEDIPAGTRVSTDEDDPIYAVTTADASIPDGGGEVTVEAEAEEAGAVGDVSAGEFTLVRGDLSGVLDVTNAEAFEGGADEESDESLLARTFERVREPATSGNVYHYEQWAKEVPGIEEANVEPVWDGPGTVRVVLISDEMRAPDQTTIDAATDYIEEERPFFGDLTVVGVEEVEIDVTADVQLTTNGDITSATNELESALTEYFAEMARNQQTTVRYAKVGTVLFETDDVLDYDALNINGGTDNISITSDQVAVVGTVTLNDVT</sequence>
<evidence type="ECO:0000256" key="2">
    <source>
        <dbReference type="SAM" id="MobiDB-lite"/>
    </source>
</evidence>
<feature type="domain" description="Baseplate J-like central" evidence="4">
    <location>
        <begin position="196"/>
        <end position="266"/>
    </location>
</feature>
<evidence type="ECO:0000313" key="6">
    <source>
        <dbReference type="EMBL" id="RSL28989.1"/>
    </source>
</evidence>
<comment type="caution">
    <text evidence="6">The sequence shown here is derived from an EMBL/GenBank/DDBJ whole genome shotgun (WGS) entry which is preliminary data.</text>
</comment>
<dbReference type="InterPro" id="IPR058531">
    <property type="entry name" value="Baseplate_J_M"/>
</dbReference>
<feature type="domain" description="Baseplate protein J-like barrel" evidence="3">
    <location>
        <begin position="92"/>
        <end position="175"/>
    </location>
</feature>
<evidence type="ECO:0000259" key="5">
    <source>
        <dbReference type="Pfam" id="PF26079"/>
    </source>
</evidence>
<dbReference type="EMBL" id="RBVX01000108">
    <property type="protein sequence ID" value="RSL28989.1"/>
    <property type="molecule type" value="Genomic_DNA"/>
</dbReference>
<dbReference type="PANTHER" id="PTHR37829:SF3">
    <property type="entry name" value="PROTEIN JAYE-RELATED"/>
    <property type="match status" value="1"/>
</dbReference>
<reference evidence="6 7" key="1">
    <citation type="submission" date="2018-10" db="EMBL/GenBank/DDBJ databases">
        <title>Draft genome sequence of Bacillus salarius IM0101, isolated from a hypersaline soil in Inner Mongolia, China.</title>
        <authorList>
            <person name="Yamprayoonswat W."/>
            <person name="Boonvisut S."/>
            <person name="Jumpathong W."/>
            <person name="Sittihan S."/>
            <person name="Ruangsuj P."/>
            <person name="Wanthongcharoen S."/>
            <person name="Thongpramul N."/>
            <person name="Pimmason S."/>
            <person name="Yu B."/>
            <person name="Yasawong M."/>
        </authorList>
    </citation>
    <scope>NUCLEOTIDE SEQUENCE [LARGE SCALE GENOMIC DNA]</scope>
    <source>
        <strain evidence="6 7">IM0101</strain>
    </source>
</reference>
<dbReference type="Pfam" id="PF26078">
    <property type="entry name" value="Baseplate_J_M"/>
    <property type="match status" value="1"/>
</dbReference>
<dbReference type="InterPro" id="IPR052399">
    <property type="entry name" value="Phage_Baseplate_Assmbl_Protein"/>
</dbReference>
<organism evidence="6 7">
    <name type="scientific">Salibacterium salarium</name>
    <dbReference type="NCBI Taxonomy" id="284579"/>
    <lineage>
        <taxon>Bacteria</taxon>
        <taxon>Bacillati</taxon>
        <taxon>Bacillota</taxon>
        <taxon>Bacilli</taxon>
        <taxon>Bacillales</taxon>
        <taxon>Bacillaceae</taxon>
    </lineage>
</organism>
<evidence type="ECO:0000313" key="7">
    <source>
        <dbReference type="Proteomes" id="UP000275076"/>
    </source>
</evidence>
<dbReference type="PANTHER" id="PTHR37829">
    <property type="entry name" value="PHAGE-LIKE ELEMENT PBSX PROTEIN XKDT"/>
    <property type="match status" value="1"/>
</dbReference>
<name>A0A428MSA4_9BACI</name>
<proteinExistence type="inferred from homology"/>
<keyword evidence="7" id="KW-1185">Reference proteome</keyword>
<accession>A0A428MSA4</accession>
<dbReference type="AlphaFoldDB" id="A0A428MSA4"/>
<feature type="domain" description="Baseplate J-like C-terminal" evidence="5">
    <location>
        <begin position="273"/>
        <end position="359"/>
    </location>
</feature>
<protein>
    <submittedName>
        <fullName evidence="6">Baseplate J/gp47 family protein</fullName>
    </submittedName>
</protein>
<gene>
    <name evidence="6" type="ORF">D7Z54_33595</name>
</gene>
<dbReference type="InterPro" id="IPR006949">
    <property type="entry name" value="Barrel_Baseplate_J-like"/>
</dbReference>
<comment type="similarity">
    <text evidence="1">Belongs to the Mu gp47/PBSX XkdT family.</text>
</comment>
<evidence type="ECO:0000256" key="1">
    <source>
        <dbReference type="ARBA" id="ARBA00038087"/>
    </source>
</evidence>
<dbReference type="Pfam" id="PF26079">
    <property type="entry name" value="Baseplate_J_C"/>
    <property type="match status" value="1"/>
</dbReference>
<feature type="region of interest" description="Disordered" evidence="2">
    <location>
        <begin position="84"/>
        <end position="111"/>
    </location>
</feature>
<dbReference type="Proteomes" id="UP000275076">
    <property type="component" value="Unassembled WGS sequence"/>
</dbReference>
<dbReference type="RefSeq" id="WP_125563355.1">
    <property type="nucleotide sequence ID" value="NZ_RBVX01000108.1"/>
</dbReference>
<evidence type="ECO:0000259" key="3">
    <source>
        <dbReference type="Pfam" id="PF04865"/>
    </source>
</evidence>
<dbReference type="InterPro" id="IPR058530">
    <property type="entry name" value="Baseplate_J-like_C"/>
</dbReference>
<evidence type="ECO:0000259" key="4">
    <source>
        <dbReference type="Pfam" id="PF26078"/>
    </source>
</evidence>